<dbReference type="GO" id="GO:0043565">
    <property type="term" value="F:sequence-specific DNA binding"/>
    <property type="evidence" value="ECO:0007669"/>
    <property type="project" value="TreeGrafter"/>
</dbReference>
<proteinExistence type="predicted"/>
<keyword evidence="7" id="KW-0539">Nucleus</keyword>
<name>A0AAD4KR52_9EURO</name>
<dbReference type="InterPro" id="IPR036864">
    <property type="entry name" value="Zn2-C6_fun-type_DNA-bd_sf"/>
</dbReference>
<evidence type="ECO:0000313" key="11">
    <source>
        <dbReference type="EMBL" id="KAH8697459.1"/>
    </source>
</evidence>
<dbReference type="GO" id="GO:0005634">
    <property type="term" value="C:nucleus"/>
    <property type="evidence" value="ECO:0007669"/>
    <property type="project" value="UniProtKB-SubCell"/>
</dbReference>
<keyword evidence="12" id="KW-1185">Reference proteome</keyword>
<feature type="compositionally biased region" description="Polar residues" evidence="9">
    <location>
        <begin position="614"/>
        <end position="653"/>
    </location>
</feature>
<keyword evidence="2" id="KW-0479">Metal-binding</keyword>
<reference evidence="11" key="1">
    <citation type="submission" date="2021-12" db="EMBL/GenBank/DDBJ databases">
        <title>Convergent genome expansion in fungi linked to evolution of root-endophyte symbiosis.</title>
        <authorList>
            <consortium name="DOE Joint Genome Institute"/>
            <person name="Ke Y.-H."/>
            <person name="Bonito G."/>
            <person name="Liao H.-L."/>
            <person name="Looney B."/>
            <person name="Rojas-Flechas A."/>
            <person name="Nash J."/>
            <person name="Hameed K."/>
            <person name="Schadt C."/>
            <person name="Martin F."/>
            <person name="Crous P.W."/>
            <person name="Miettinen O."/>
            <person name="Magnuson J.K."/>
            <person name="Labbe J."/>
            <person name="Jacobson D."/>
            <person name="Doktycz M.J."/>
            <person name="Veneault-Fourrey C."/>
            <person name="Kuo A."/>
            <person name="Mondo S."/>
            <person name="Calhoun S."/>
            <person name="Riley R."/>
            <person name="Ohm R."/>
            <person name="LaButti K."/>
            <person name="Andreopoulos B."/>
            <person name="Pangilinan J."/>
            <person name="Nolan M."/>
            <person name="Tritt A."/>
            <person name="Clum A."/>
            <person name="Lipzen A."/>
            <person name="Daum C."/>
            <person name="Barry K."/>
            <person name="Grigoriev I.V."/>
            <person name="Vilgalys R."/>
        </authorList>
    </citation>
    <scope>NUCLEOTIDE SEQUENCE</scope>
    <source>
        <strain evidence="11">PMI_201</strain>
    </source>
</reference>
<dbReference type="SMART" id="SM00066">
    <property type="entry name" value="GAL4"/>
    <property type="match status" value="1"/>
</dbReference>
<dbReference type="PROSITE" id="PS00463">
    <property type="entry name" value="ZN2_CY6_FUNGAL_1"/>
    <property type="match status" value="1"/>
</dbReference>
<keyword evidence="4" id="KW-0805">Transcription regulation</keyword>
<evidence type="ECO:0000256" key="6">
    <source>
        <dbReference type="ARBA" id="ARBA00023163"/>
    </source>
</evidence>
<evidence type="ECO:0000259" key="10">
    <source>
        <dbReference type="PROSITE" id="PS50048"/>
    </source>
</evidence>
<comment type="subcellular location">
    <subcellularLocation>
        <location evidence="1">Nucleus</location>
    </subcellularLocation>
</comment>
<dbReference type="AlphaFoldDB" id="A0AAD4KR52"/>
<evidence type="ECO:0000256" key="1">
    <source>
        <dbReference type="ARBA" id="ARBA00004123"/>
    </source>
</evidence>
<dbReference type="GO" id="GO:0000981">
    <property type="term" value="F:DNA-binding transcription factor activity, RNA polymerase II-specific"/>
    <property type="evidence" value="ECO:0007669"/>
    <property type="project" value="InterPro"/>
</dbReference>
<dbReference type="PANTHER" id="PTHR47782">
    <property type="entry name" value="ZN(II)2CYS6 TRANSCRIPTION FACTOR (EUROFUNG)-RELATED"/>
    <property type="match status" value="1"/>
</dbReference>
<comment type="caution">
    <text evidence="11">The sequence shown here is derived from an EMBL/GenBank/DDBJ whole genome shotgun (WGS) entry which is preliminary data.</text>
</comment>
<dbReference type="RefSeq" id="XP_046072160.1">
    <property type="nucleotide sequence ID" value="XM_046209625.1"/>
</dbReference>
<dbReference type="GO" id="GO:0045944">
    <property type="term" value="P:positive regulation of transcription by RNA polymerase II"/>
    <property type="evidence" value="ECO:0007669"/>
    <property type="project" value="TreeGrafter"/>
</dbReference>
<evidence type="ECO:0000313" key="12">
    <source>
        <dbReference type="Proteomes" id="UP001201262"/>
    </source>
</evidence>
<evidence type="ECO:0000256" key="9">
    <source>
        <dbReference type="SAM" id="MobiDB-lite"/>
    </source>
</evidence>
<evidence type="ECO:0000256" key="3">
    <source>
        <dbReference type="ARBA" id="ARBA00022833"/>
    </source>
</evidence>
<feature type="domain" description="Zn(2)-C6 fungal-type" evidence="10">
    <location>
        <begin position="41"/>
        <end position="71"/>
    </location>
</feature>
<dbReference type="CDD" id="cd12148">
    <property type="entry name" value="fungal_TF_MHR"/>
    <property type="match status" value="1"/>
</dbReference>
<dbReference type="GO" id="GO:0008270">
    <property type="term" value="F:zinc ion binding"/>
    <property type="evidence" value="ECO:0007669"/>
    <property type="project" value="InterPro"/>
</dbReference>
<evidence type="ECO:0000256" key="4">
    <source>
        <dbReference type="ARBA" id="ARBA00023015"/>
    </source>
</evidence>
<dbReference type="SMART" id="SM00906">
    <property type="entry name" value="Fungal_trans"/>
    <property type="match status" value="1"/>
</dbReference>
<dbReference type="PROSITE" id="PS50048">
    <property type="entry name" value="ZN2_CY6_FUNGAL_2"/>
    <property type="match status" value="1"/>
</dbReference>
<dbReference type="GeneID" id="70239912"/>
<feature type="region of interest" description="Disordered" evidence="9">
    <location>
        <begin position="600"/>
        <end position="702"/>
    </location>
</feature>
<dbReference type="PANTHER" id="PTHR47782:SF8">
    <property type="entry name" value="ZN(II)2CYS6 TRANSCRIPTION FACTOR (EUROFUNG)"/>
    <property type="match status" value="1"/>
</dbReference>
<evidence type="ECO:0000256" key="8">
    <source>
        <dbReference type="SAM" id="Coils"/>
    </source>
</evidence>
<dbReference type="InterPro" id="IPR007219">
    <property type="entry name" value="XnlR_reg_dom"/>
</dbReference>
<feature type="compositionally biased region" description="Low complexity" evidence="9">
    <location>
        <begin position="600"/>
        <end position="613"/>
    </location>
</feature>
<evidence type="ECO:0000256" key="7">
    <source>
        <dbReference type="ARBA" id="ARBA00023242"/>
    </source>
</evidence>
<dbReference type="SUPFAM" id="SSF57701">
    <property type="entry name" value="Zn2/Cys6 DNA-binding domain"/>
    <property type="match status" value="1"/>
</dbReference>
<sequence>MAEYHVQSNSRPVFTDPWKQVTPFKGTQDAPDGRIAHTLTACTRCRQRKSRCDPGIPRCEPCQRSNSRCVYYDPARNMPIPRTYIVQLREKARALEKEIEEAEKEIQHTADAELMVRGAGRIKFTPTDEPRYLGPSSGIAITRLVMELAKQNTDSKSIKDVVPAMTAQEIRDMFAKESSKPTSKVYPMISSMPQDELPPRELTYKLIDLYMVRGQAMLPVLHEPTFRQDAEDVFSGATDPIQNFELRMIIAISMQKLSADYAGLADSYYLAALPFLEPSLKRMDIRTLQCLALIAQYSLVTPTRTASYWVVGAAVKLAQELGLTEEATITKSPTGEPLDFLEVDMRRRLVWVVITMEFGLAHSLGRPNSFCLSHDHLDIKFPELVDDRFITPHGILAGAKPILAKCIAIHFFKMRLLQAEVRRTLYLNKRETPVDHQDPWVEQMVAKLDHWVSSCPKEDGGSGLGETWFVGRKNTIVVMIYRPSPQIPEPTVDAARKCYDACVFNVSMHREQMSTGSVDLTWASTQALFMAISTLLWTLSYPEIRKEHSIDEVMNYLQIALEGVMISAQRWPGCESALQLYRSLITACLKSYDTMESFVVHSPSSHPSPVSTHDTITPPTMSSPSANSYYSVQTVTSASQLTPETETQSTPSRDPSAEPKPGLSPAQNTKVPTSQSPLNPPDFTLSTSTHNTSQTSPAQTTSLHPQLYENQEPYAHMTAAYCDPNFDPATPFNSFPSVVPGLPGWDPNYTSASTTSGGLAYVEAAVDPMFWMGPFGGEYSQYSNQPGPWRGRTLSQEEQVELMDSLADNIPDVSSLLVNHGTVLYRS</sequence>
<dbReference type="InterPro" id="IPR001138">
    <property type="entry name" value="Zn2Cys6_DnaBD"/>
</dbReference>
<organism evidence="11 12">
    <name type="scientific">Talaromyces proteolyticus</name>
    <dbReference type="NCBI Taxonomy" id="1131652"/>
    <lineage>
        <taxon>Eukaryota</taxon>
        <taxon>Fungi</taxon>
        <taxon>Dikarya</taxon>
        <taxon>Ascomycota</taxon>
        <taxon>Pezizomycotina</taxon>
        <taxon>Eurotiomycetes</taxon>
        <taxon>Eurotiomycetidae</taxon>
        <taxon>Eurotiales</taxon>
        <taxon>Trichocomaceae</taxon>
        <taxon>Talaromyces</taxon>
        <taxon>Talaromyces sect. Bacilispori</taxon>
    </lineage>
</organism>
<keyword evidence="6" id="KW-0804">Transcription</keyword>
<dbReference type="Pfam" id="PF00172">
    <property type="entry name" value="Zn_clus"/>
    <property type="match status" value="1"/>
</dbReference>
<keyword evidence="5" id="KW-0238">DNA-binding</keyword>
<keyword evidence="3" id="KW-0862">Zinc</keyword>
<protein>
    <submittedName>
        <fullName evidence="11">C6 transcription factor</fullName>
    </submittedName>
</protein>
<keyword evidence="8" id="KW-0175">Coiled coil</keyword>
<dbReference type="EMBL" id="JAJTJA010000006">
    <property type="protein sequence ID" value="KAH8697459.1"/>
    <property type="molecule type" value="Genomic_DNA"/>
</dbReference>
<evidence type="ECO:0000256" key="5">
    <source>
        <dbReference type="ARBA" id="ARBA00023125"/>
    </source>
</evidence>
<dbReference type="FunFam" id="4.10.240.10:FF:000023">
    <property type="entry name" value="Fungal specific transcription factor"/>
    <property type="match status" value="1"/>
</dbReference>
<feature type="compositionally biased region" description="Polar residues" evidence="9">
    <location>
        <begin position="684"/>
        <end position="702"/>
    </location>
</feature>
<feature type="coiled-coil region" evidence="8">
    <location>
        <begin position="85"/>
        <end position="112"/>
    </location>
</feature>
<dbReference type="GO" id="GO:0006351">
    <property type="term" value="P:DNA-templated transcription"/>
    <property type="evidence" value="ECO:0007669"/>
    <property type="project" value="InterPro"/>
</dbReference>
<dbReference type="Proteomes" id="UP001201262">
    <property type="component" value="Unassembled WGS sequence"/>
</dbReference>
<dbReference type="Pfam" id="PF04082">
    <property type="entry name" value="Fungal_trans"/>
    <property type="match status" value="1"/>
</dbReference>
<dbReference type="CDD" id="cd00067">
    <property type="entry name" value="GAL4"/>
    <property type="match status" value="1"/>
</dbReference>
<accession>A0AAD4KR52</accession>
<evidence type="ECO:0000256" key="2">
    <source>
        <dbReference type="ARBA" id="ARBA00022723"/>
    </source>
</evidence>
<feature type="compositionally biased region" description="Polar residues" evidence="9">
    <location>
        <begin position="665"/>
        <end position="677"/>
    </location>
</feature>
<dbReference type="Gene3D" id="4.10.240.10">
    <property type="entry name" value="Zn(2)-C6 fungal-type DNA-binding domain"/>
    <property type="match status" value="1"/>
</dbReference>
<dbReference type="InterPro" id="IPR052202">
    <property type="entry name" value="Yeast_MetPath_Reg"/>
</dbReference>
<gene>
    <name evidence="11" type="ORF">BGW36DRAFT_168129</name>
</gene>